<dbReference type="InterPro" id="IPR000719">
    <property type="entry name" value="Prot_kinase_dom"/>
</dbReference>
<dbReference type="RefSeq" id="XP_002501468.1">
    <property type="nucleotide sequence ID" value="XM_002501422.1"/>
</dbReference>
<evidence type="ECO:0000256" key="4">
    <source>
        <dbReference type="ARBA" id="ARBA00022679"/>
    </source>
</evidence>
<feature type="domain" description="Protein kinase" evidence="13">
    <location>
        <begin position="1"/>
        <end position="332"/>
    </location>
</feature>
<dbReference type="PROSITE" id="PS00108">
    <property type="entry name" value="PROTEIN_KINASE_ST"/>
    <property type="match status" value="1"/>
</dbReference>
<evidence type="ECO:0000313" key="14">
    <source>
        <dbReference type="EMBL" id="ACO62726.1"/>
    </source>
</evidence>
<dbReference type="InParanoid" id="C1E4I3"/>
<feature type="non-terminal residue" evidence="14">
    <location>
        <position position="338"/>
    </location>
</feature>
<dbReference type="eggNOG" id="KOG0594">
    <property type="taxonomic scope" value="Eukaryota"/>
</dbReference>
<name>C1E4I3_MICCC</name>
<accession>C1E4I3</accession>
<dbReference type="InterPro" id="IPR008271">
    <property type="entry name" value="Ser/Thr_kinase_AS"/>
</dbReference>
<keyword evidence="5 10" id="KW-0547">Nucleotide-binding</keyword>
<dbReference type="PROSITE" id="PS50011">
    <property type="entry name" value="PROTEIN_KINASE_DOM"/>
    <property type="match status" value="1"/>
</dbReference>
<dbReference type="Gene3D" id="3.30.200.20">
    <property type="entry name" value="Phosphorylase Kinase, domain 1"/>
    <property type="match status" value="1"/>
</dbReference>
<evidence type="ECO:0000256" key="3">
    <source>
        <dbReference type="ARBA" id="ARBA00022527"/>
    </source>
</evidence>
<reference evidence="14 15" key="1">
    <citation type="journal article" date="2009" name="Science">
        <title>Green evolution and dynamic adaptations revealed by genomes of the marine picoeukaryotes Micromonas.</title>
        <authorList>
            <person name="Worden A.Z."/>
            <person name="Lee J.H."/>
            <person name="Mock T."/>
            <person name="Rouze P."/>
            <person name="Simmons M.P."/>
            <person name="Aerts A.L."/>
            <person name="Allen A.E."/>
            <person name="Cuvelier M.L."/>
            <person name="Derelle E."/>
            <person name="Everett M.V."/>
            <person name="Foulon E."/>
            <person name="Grimwood J."/>
            <person name="Gundlach H."/>
            <person name="Henrissat B."/>
            <person name="Napoli C."/>
            <person name="McDonald S.M."/>
            <person name="Parker M.S."/>
            <person name="Rombauts S."/>
            <person name="Salamov A."/>
            <person name="Von Dassow P."/>
            <person name="Badger J.H."/>
            <person name="Coutinho P.M."/>
            <person name="Demir E."/>
            <person name="Dubchak I."/>
            <person name="Gentemann C."/>
            <person name="Eikrem W."/>
            <person name="Gready J.E."/>
            <person name="John U."/>
            <person name="Lanier W."/>
            <person name="Lindquist E.A."/>
            <person name="Lucas S."/>
            <person name="Mayer K.F."/>
            <person name="Moreau H."/>
            <person name="Not F."/>
            <person name="Otillar R."/>
            <person name="Panaud O."/>
            <person name="Pangilinan J."/>
            <person name="Paulsen I."/>
            <person name="Piegu B."/>
            <person name="Poliakov A."/>
            <person name="Robbens S."/>
            <person name="Schmutz J."/>
            <person name="Toulza E."/>
            <person name="Wyss T."/>
            <person name="Zelensky A."/>
            <person name="Zhou K."/>
            <person name="Armbrust E.V."/>
            <person name="Bhattacharya D."/>
            <person name="Goodenough U.W."/>
            <person name="Van de Peer Y."/>
            <person name="Grigoriev I.V."/>
        </authorList>
    </citation>
    <scope>NUCLEOTIDE SEQUENCE [LARGE SCALE GENOMIC DNA]</scope>
    <source>
        <strain evidence="15">RCC299 / NOUM17</strain>
    </source>
</reference>
<keyword evidence="4" id="KW-0808">Transferase</keyword>
<evidence type="ECO:0000256" key="1">
    <source>
        <dbReference type="ARBA" id="ARBA00006485"/>
    </source>
</evidence>
<dbReference type="InterPro" id="IPR011009">
    <property type="entry name" value="Kinase-like_dom_sf"/>
</dbReference>
<dbReference type="GO" id="GO:0004693">
    <property type="term" value="F:cyclin-dependent protein serine/threonine kinase activity"/>
    <property type="evidence" value="ECO:0007669"/>
    <property type="project" value="UniProtKB-EC"/>
</dbReference>
<evidence type="ECO:0000256" key="7">
    <source>
        <dbReference type="ARBA" id="ARBA00022840"/>
    </source>
</evidence>
<dbReference type="SUPFAM" id="SSF56112">
    <property type="entry name" value="Protein kinase-like (PK-like)"/>
    <property type="match status" value="1"/>
</dbReference>
<keyword evidence="15" id="KW-1185">Reference proteome</keyword>
<dbReference type="PANTHER" id="PTHR24056:SF171">
    <property type="entry name" value="CYCLIN-DEPENDENT KINASE 20"/>
    <property type="match status" value="1"/>
</dbReference>
<keyword evidence="3 11" id="KW-0723">Serine/threonine-protein kinase</keyword>
<feature type="region of interest" description="Disordered" evidence="12">
    <location>
        <begin position="168"/>
        <end position="197"/>
    </location>
</feature>
<feature type="non-terminal residue" evidence="14">
    <location>
        <position position="1"/>
    </location>
</feature>
<dbReference type="Gene3D" id="1.10.510.10">
    <property type="entry name" value="Transferase(Phosphotransferase) domain 1"/>
    <property type="match status" value="1"/>
</dbReference>
<keyword evidence="6" id="KW-0418">Kinase</keyword>
<comment type="similarity">
    <text evidence="1">Belongs to the protein kinase superfamily. CMGC Ser/Thr protein kinase family. CDC2/CDKX subfamily.</text>
</comment>
<evidence type="ECO:0000256" key="9">
    <source>
        <dbReference type="ARBA" id="ARBA00048367"/>
    </source>
</evidence>
<dbReference type="Proteomes" id="UP000002009">
    <property type="component" value="Chromosome 4"/>
</dbReference>
<evidence type="ECO:0000256" key="6">
    <source>
        <dbReference type="ARBA" id="ARBA00022777"/>
    </source>
</evidence>
<protein>
    <recommendedName>
        <fullName evidence="2">cyclin-dependent kinase</fullName>
        <ecNumber evidence="2">2.7.11.22</ecNumber>
    </recommendedName>
</protein>
<evidence type="ECO:0000256" key="2">
    <source>
        <dbReference type="ARBA" id="ARBA00012425"/>
    </source>
</evidence>
<dbReference type="STRING" id="296587.C1E4I3"/>
<dbReference type="AlphaFoldDB" id="C1E4I3"/>
<evidence type="ECO:0000256" key="12">
    <source>
        <dbReference type="SAM" id="MobiDB-lite"/>
    </source>
</evidence>
<dbReference type="Pfam" id="PF00069">
    <property type="entry name" value="Pkinase"/>
    <property type="match status" value="1"/>
</dbReference>
<evidence type="ECO:0000256" key="10">
    <source>
        <dbReference type="PROSITE-ProRule" id="PRU10141"/>
    </source>
</evidence>
<dbReference type="SMART" id="SM00220">
    <property type="entry name" value="S_TKc"/>
    <property type="match status" value="1"/>
</dbReference>
<dbReference type="OrthoDB" id="1732493at2759"/>
<evidence type="ECO:0000256" key="8">
    <source>
        <dbReference type="ARBA" id="ARBA00047811"/>
    </source>
</evidence>
<dbReference type="GO" id="GO:0005524">
    <property type="term" value="F:ATP binding"/>
    <property type="evidence" value="ECO:0007669"/>
    <property type="project" value="UniProtKB-UniRule"/>
</dbReference>
<dbReference type="PANTHER" id="PTHR24056">
    <property type="entry name" value="CELL DIVISION PROTEIN KINASE"/>
    <property type="match status" value="1"/>
</dbReference>
<feature type="binding site" evidence="10">
    <location>
        <position position="25"/>
    </location>
    <ligand>
        <name>ATP</name>
        <dbReference type="ChEBI" id="CHEBI:30616"/>
    </ligand>
</feature>
<comment type="catalytic activity">
    <reaction evidence="9">
        <text>L-seryl-[protein] + ATP = O-phospho-L-seryl-[protein] + ADP + H(+)</text>
        <dbReference type="Rhea" id="RHEA:17989"/>
        <dbReference type="Rhea" id="RHEA-COMP:9863"/>
        <dbReference type="Rhea" id="RHEA-COMP:11604"/>
        <dbReference type="ChEBI" id="CHEBI:15378"/>
        <dbReference type="ChEBI" id="CHEBI:29999"/>
        <dbReference type="ChEBI" id="CHEBI:30616"/>
        <dbReference type="ChEBI" id="CHEBI:83421"/>
        <dbReference type="ChEBI" id="CHEBI:456216"/>
        <dbReference type="EC" id="2.7.11.22"/>
    </reaction>
</comment>
<dbReference type="KEGG" id="mis:MICPUN_69534"/>
<organism evidence="14 15">
    <name type="scientific">Micromonas commoda (strain RCC299 / NOUM17 / CCMP2709)</name>
    <name type="common">Picoplanktonic green alga</name>
    <dbReference type="NCBI Taxonomy" id="296587"/>
    <lineage>
        <taxon>Eukaryota</taxon>
        <taxon>Viridiplantae</taxon>
        <taxon>Chlorophyta</taxon>
        <taxon>Mamiellophyceae</taxon>
        <taxon>Mamiellales</taxon>
        <taxon>Mamiellaceae</taxon>
        <taxon>Micromonas</taxon>
    </lineage>
</organism>
<dbReference type="GeneID" id="8242754"/>
<dbReference type="EMBL" id="CP001325">
    <property type="protein sequence ID" value="ACO62726.1"/>
    <property type="molecule type" value="Genomic_DNA"/>
</dbReference>
<dbReference type="InterPro" id="IPR050108">
    <property type="entry name" value="CDK"/>
</dbReference>
<keyword evidence="7 10" id="KW-0067">ATP-binding</keyword>
<sequence length="338" mass="35592">RLGGGAFGDVILGEHLPTGELCALKRVPIRESPPGLDDALPANVISELQCMRMVSGERNVVRLMDHFASGRALVLAMELCERGDLATALGHDFGDEQGDRAASTSRSPLSDACVKSLIHQVLSGVAACHRLGVLHRDVKPGNVLIHASGVLKLADFGLAAAAANARPKAAGATGGTPPPNDTANADANDDDDGLVHHGSYTRGVQTRWYRSPEILFGAAEYSAAIDVWSVGAILGELLSAKGPILRGESDIDQLARTLRAFGTPSETRWPGASALPDYGKISFDVFEPAPRSEVVPESSDRSGAATDLMYRMMVLDPKLRVTAAGALADAWFEAEPAP</sequence>
<gene>
    <name evidence="14" type="ORF">MICPUN_69534</name>
</gene>
<dbReference type="EC" id="2.7.11.22" evidence="2"/>
<dbReference type="InterPro" id="IPR017441">
    <property type="entry name" value="Protein_kinase_ATP_BS"/>
</dbReference>
<evidence type="ECO:0000313" key="15">
    <source>
        <dbReference type="Proteomes" id="UP000002009"/>
    </source>
</evidence>
<evidence type="ECO:0000256" key="11">
    <source>
        <dbReference type="RuleBase" id="RU000304"/>
    </source>
</evidence>
<evidence type="ECO:0000259" key="13">
    <source>
        <dbReference type="PROSITE" id="PS50011"/>
    </source>
</evidence>
<proteinExistence type="inferred from homology"/>
<evidence type="ECO:0000256" key="5">
    <source>
        <dbReference type="ARBA" id="ARBA00022741"/>
    </source>
</evidence>
<dbReference type="GO" id="GO:0005634">
    <property type="term" value="C:nucleus"/>
    <property type="evidence" value="ECO:0007669"/>
    <property type="project" value="TreeGrafter"/>
</dbReference>
<dbReference type="PROSITE" id="PS00107">
    <property type="entry name" value="PROTEIN_KINASE_ATP"/>
    <property type="match status" value="1"/>
</dbReference>
<comment type="catalytic activity">
    <reaction evidence="8">
        <text>L-threonyl-[protein] + ATP = O-phospho-L-threonyl-[protein] + ADP + H(+)</text>
        <dbReference type="Rhea" id="RHEA:46608"/>
        <dbReference type="Rhea" id="RHEA-COMP:11060"/>
        <dbReference type="Rhea" id="RHEA-COMP:11605"/>
        <dbReference type="ChEBI" id="CHEBI:15378"/>
        <dbReference type="ChEBI" id="CHEBI:30013"/>
        <dbReference type="ChEBI" id="CHEBI:30616"/>
        <dbReference type="ChEBI" id="CHEBI:61977"/>
        <dbReference type="ChEBI" id="CHEBI:456216"/>
        <dbReference type="EC" id="2.7.11.22"/>
    </reaction>
</comment>